<evidence type="ECO:0000313" key="2">
    <source>
        <dbReference type="Proteomes" id="UP001303046"/>
    </source>
</evidence>
<organism evidence="1 2">
    <name type="scientific">Necator americanus</name>
    <name type="common">Human hookworm</name>
    <dbReference type="NCBI Taxonomy" id="51031"/>
    <lineage>
        <taxon>Eukaryota</taxon>
        <taxon>Metazoa</taxon>
        <taxon>Ecdysozoa</taxon>
        <taxon>Nematoda</taxon>
        <taxon>Chromadorea</taxon>
        <taxon>Rhabditida</taxon>
        <taxon>Rhabditina</taxon>
        <taxon>Rhabditomorpha</taxon>
        <taxon>Strongyloidea</taxon>
        <taxon>Ancylostomatidae</taxon>
        <taxon>Bunostominae</taxon>
        <taxon>Necator</taxon>
    </lineage>
</organism>
<gene>
    <name evidence="1" type="primary">Necator_chrV.g17400</name>
    <name evidence="1" type="ORF">RB195_012610</name>
</gene>
<sequence length="142" mass="15679">MVPPRSRSIAPPLCAQPLAMLHREHRLDLTVAVLAKSAKLEGETGHRVQGGSKVNMTYALDGLCGRPKSFHSLMSPSEHPDSSHLAETLQQNVQKLGTPSTRGIPTLRIFSNTAFKKKIMQIKAEIAEMFLIISCHSLYLHK</sequence>
<dbReference type="Proteomes" id="UP001303046">
    <property type="component" value="Unassembled WGS sequence"/>
</dbReference>
<reference evidence="1 2" key="1">
    <citation type="submission" date="2023-08" db="EMBL/GenBank/DDBJ databases">
        <title>A Necator americanus chromosomal reference genome.</title>
        <authorList>
            <person name="Ilik V."/>
            <person name="Petrzelkova K.J."/>
            <person name="Pardy F."/>
            <person name="Fuh T."/>
            <person name="Niatou-Singa F.S."/>
            <person name="Gouil Q."/>
            <person name="Baker L."/>
            <person name="Ritchie M.E."/>
            <person name="Jex A.R."/>
            <person name="Gazzola D."/>
            <person name="Li H."/>
            <person name="Toshio Fujiwara R."/>
            <person name="Zhan B."/>
            <person name="Aroian R.V."/>
            <person name="Pafco B."/>
            <person name="Schwarz E.M."/>
        </authorList>
    </citation>
    <scope>NUCLEOTIDE SEQUENCE [LARGE SCALE GENOMIC DNA]</scope>
    <source>
        <strain evidence="1 2">Aroian</strain>
        <tissue evidence="1">Whole animal</tissue>
    </source>
</reference>
<dbReference type="EMBL" id="JAVFWL010000005">
    <property type="protein sequence ID" value="KAK6753112.1"/>
    <property type="molecule type" value="Genomic_DNA"/>
</dbReference>
<proteinExistence type="predicted"/>
<evidence type="ECO:0000313" key="1">
    <source>
        <dbReference type="EMBL" id="KAK6753112.1"/>
    </source>
</evidence>
<comment type="caution">
    <text evidence="1">The sequence shown here is derived from an EMBL/GenBank/DDBJ whole genome shotgun (WGS) entry which is preliminary data.</text>
</comment>
<name>A0ABR1DRQ6_NECAM</name>
<protein>
    <submittedName>
        <fullName evidence="1">Uncharacterized protein</fullName>
    </submittedName>
</protein>
<keyword evidence="2" id="KW-1185">Reference proteome</keyword>
<accession>A0ABR1DRQ6</accession>